<dbReference type="EMBL" id="UINC01185958">
    <property type="protein sequence ID" value="SVD97936.1"/>
    <property type="molecule type" value="Genomic_DNA"/>
</dbReference>
<reference evidence="2" key="1">
    <citation type="submission" date="2018-05" db="EMBL/GenBank/DDBJ databases">
        <authorList>
            <person name="Lanie J.A."/>
            <person name="Ng W.-L."/>
            <person name="Kazmierczak K.M."/>
            <person name="Andrzejewski T.M."/>
            <person name="Davidsen T.M."/>
            <person name="Wayne K.J."/>
            <person name="Tettelin H."/>
            <person name="Glass J.I."/>
            <person name="Rusch D."/>
            <person name="Podicherti R."/>
            <person name="Tsui H.-C.T."/>
            <person name="Winkler M.E."/>
        </authorList>
    </citation>
    <scope>NUCLEOTIDE SEQUENCE</scope>
</reference>
<feature type="domain" description="MOSC" evidence="1">
    <location>
        <begin position="36"/>
        <end position="150"/>
    </location>
</feature>
<dbReference type="GO" id="GO:0003824">
    <property type="term" value="F:catalytic activity"/>
    <property type="evidence" value="ECO:0007669"/>
    <property type="project" value="InterPro"/>
</dbReference>
<protein>
    <recommendedName>
        <fullName evidence="1">MOSC domain-containing protein</fullName>
    </recommendedName>
</protein>
<name>A0A382ZQP1_9ZZZZ</name>
<organism evidence="2">
    <name type="scientific">marine metagenome</name>
    <dbReference type="NCBI Taxonomy" id="408172"/>
    <lineage>
        <taxon>unclassified sequences</taxon>
        <taxon>metagenomes</taxon>
        <taxon>ecological metagenomes</taxon>
    </lineage>
</organism>
<dbReference type="SUPFAM" id="SSF50800">
    <property type="entry name" value="PK beta-barrel domain-like"/>
    <property type="match status" value="1"/>
</dbReference>
<dbReference type="GO" id="GO:0030170">
    <property type="term" value="F:pyridoxal phosphate binding"/>
    <property type="evidence" value="ECO:0007669"/>
    <property type="project" value="InterPro"/>
</dbReference>
<dbReference type="Pfam" id="PF03473">
    <property type="entry name" value="MOSC"/>
    <property type="match status" value="1"/>
</dbReference>
<sequence>MNMSYNETVMKDLLRIIPQKGKVEWIGIRSKKKEELSVVESVKVEKETGLEGDHFKGSSSGKRQVTLIQQEHLNAVSSILGKKRIDPKLTRRNIVVSGINLLSLKHHQFRIGDVTLETTGICAPCSRMEENLGAGGYNAMRGHGGITATV</sequence>
<dbReference type="PANTHER" id="PTHR36930">
    <property type="entry name" value="METAL-SULFUR CLUSTER BIOSYNTHESIS PROTEINS YUAD-RELATED"/>
    <property type="match status" value="1"/>
</dbReference>
<dbReference type="PANTHER" id="PTHR36930:SF1">
    <property type="entry name" value="MOSC DOMAIN-CONTAINING PROTEIN"/>
    <property type="match status" value="1"/>
</dbReference>
<accession>A0A382ZQP1</accession>
<proteinExistence type="predicted"/>
<evidence type="ECO:0000259" key="1">
    <source>
        <dbReference type="PROSITE" id="PS51340"/>
    </source>
</evidence>
<dbReference type="GO" id="GO:0030151">
    <property type="term" value="F:molybdenum ion binding"/>
    <property type="evidence" value="ECO:0007669"/>
    <property type="project" value="InterPro"/>
</dbReference>
<evidence type="ECO:0000313" key="2">
    <source>
        <dbReference type="EMBL" id="SVD97936.1"/>
    </source>
</evidence>
<dbReference type="AlphaFoldDB" id="A0A382ZQP1"/>
<dbReference type="InterPro" id="IPR052716">
    <property type="entry name" value="MOSC_domain"/>
</dbReference>
<dbReference type="Gene3D" id="2.40.33.20">
    <property type="entry name" value="PK beta-barrel domain-like"/>
    <property type="match status" value="1"/>
</dbReference>
<dbReference type="InterPro" id="IPR011037">
    <property type="entry name" value="Pyrv_Knase-like_insert_dom_sf"/>
</dbReference>
<dbReference type="InterPro" id="IPR005302">
    <property type="entry name" value="MoCF_Sase_C"/>
</dbReference>
<feature type="non-terminal residue" evidence="2">
    <location>
        <position position="150"/>
    </location>
</feature>
<gene>
    <name evidence="2" type="ORF">METZ01_LOCUS450790</name>
</gene>
<dbReference type="PROSITE" id="PS51340">
    <property type="entry name" value="MOSC"/>
    <property type="match status" value="1"/>
</dbReference>